<dbReference type="Pfam" id="PF14319">
    <property type="entry name" value="Zn_Tnp_IS91"/>
    <property type="match status" value="1"/>
</dbReference>
<gene>
    <name evidence="3" type="ORF">HG66A1_41850</name>
    <name evidence="4" type="ORF">HG66A1_54490</name>
</gene>
<evidence type="ECO:0000313" key="3">
    <source>
        <dbReference type="EMBL" id="QDT22377.1"/>
    </source>
</evidence>
<dbReference type="Pfam" id="PF04986">
    <property type="entry name" value="Y2_Tnp"/>
    <property type="match status" value="1"/>
</dbReference>
<keyword evidence="5" id="KW-1185">Reference proteome</keyword>
<dbReference type="NCBIfam" id="NF033538">
    <property type="entry name" value="transpos_IS91"/>
    <property type="match status" value="1"/>
</dbReference>
<feature type="domain" description="Transposase zinc-binding" evidence="2">
    <location>
        <begin position="12"/>
        <end position="100"/>
    </location>
</feature>
<proteinExistence type="predicted"/>
<dbReference type="EMBL" id="CP036266">
    <property type="protein sequence ID" value="QDT22377.1"/>
    <property type="molecule type" value="Genomic_DNA"/>
</dbReference>
<dbReference type="PANTHER" id="PTHR37023">
    <property type="entry name" value="TRANSPOSASE"/>
    <property type="match status" value="1"/>
</dbReference>
<organism evidence="4 5">
    <name type="scientific">Gimesia chilikensis</name>
    <dbReference type="NCBI Taxonomy" id="2605989"/>
    <lineage>
        <taxon>Bacteria</taxon>
        <taxon>Pseudomonadati</taxon>
        <taxon>Planctomycetota</taxon>
        <taxon>Planctomycetia</taxon>
        <taxon>Planctomycetales</taxon>
        <taxon>Planctomycetaceae</taxon>
        <taxon>Gimesia</taxon>
    </lineage>
</organism>
<dbReference type="AlphaFoldDB" id="A0A517PW74"/>
<reference evidence="4 5" key="1">
    <citation type="submission" date="2019-02" db="EMBL/GenBank/DDBJ databases">
        <title>Deep-cultivation of Planctomycetes and their phenomic and genomic characterization uncovers novel biology.</title>
        <authorList>
            <person name="Wiegand S."/>
            <person name="Jogler M."/>
            <person name="Boedeker C."/>
            <person name="Pinto D."/>
            <person name="Vollmers J."/>
            <person name="Rivas-Marin E."/>
            <person name="Kohn T."/>
            <person name="Peeters S.H."/>
            <person name="Heuer A."/>
            <person name="Rast P."/>
            <person name="Oberbeckmann S."/>
            <person name="Bunk B."/>
            <person name="Jeske O."/>
            <person name="Meyerdierks A."/>
            <person name="Storesund J.E."/>
            <person name="Kallscheuer N."/>
            <person name="Luecker S."/>
            <person name="Lage O.M."/>
            <person name="Pohl T."/>
            <person name="Merkel B.J."/>
            <person name="Hornburger P."/>
            <person name="Mueller R.-W."/>
            <person name="Bruemmer F."/>
            <person name="Labrenz M."/>
            <person name="Spormann A.M."/>
            <person name="Op den Camp H."/>
            <person name="Overmann J."/>
            <person name="Amann R."/>
            <person name="Jetten M.S.M."/>
            <person name="Mascher T."/>
            <person name="Medema M.H."/>
            <person name="Devos D.P."/>
            <person name="Kaster A.-K."/>
            <person name="Ovreas L."/>
            <person name="Rohde M."/>
            <person name="Galperin M.Y."/>
            <person name="Jogler C."/>
        </authorList>
    </citation>
    <scope>NUCLEOTIDE SEQUENCE [LARGE SCALE GENOMIC DNA]</scope>
    <source>
        <strain evidence="4 5">HG66A1</strain>
    </source>
</reference>
<dbReference type="GO" id="GO:0004803">
    <property type="term" value="F:transposase activity"/>
    <property type="evidence" value="ECO:0007669"/>
    <property type="project" value="InterPro"/>
</dbReference>
<dbReference type="OrthoDB" id="246527at2"/>
<dbReference type="RefSeq" id="WP_145188128.1">
    <property type="nucleotide sequence ID" value="NZ_CP036266.1"/>
</dbReference>
<dbReference type="InterPro" id="IPR007069">
    <property type="entry name" value="Transposase_32"/>
</dbReference>
<dbReference type="Proteomes" id="UP000320421">
    <property type="component" value="Chromosome"/>
</dbReference>
<dbReference type="GO" id="GO:0003677">
    <property type="term" value="F:DNA binding"/>
    <property type="evidence" value="ECO:0007669"/>
    <property type="project" value="InterPro"/>
</dbReference>
<dbReference type="GO" id="GO:0006313">
    <property type="term" value="P:DNA transposition"/>
    <property type="evidence" value="ECO:0007669"/>
    <property type="project" value="InterPro"/>
</dbReference>
<dbReference type="InterPro" id="IPR026889">
    <property type="entry name" value="Zn_Tnp"/>
</dbReference>
<evidence type="ECO:0000259" key="2">
    <source>
        <dbReference type="Pfam" id="PF14319"/>
    </source>
</evidence>
<protein>
    <submittedName>
        <fullName evidence="4">Transposase</fullName>
    </submittedName>
</protein>
<name>A0A517PW74_9PLAN</name>
<dbReference type="PANTHER" id="PTHR37023:SF1">
    <property type="entry name" value="ISSOD25 TRANSPOSASE TNPA_ISSOD25"/>
    <property type="match status" value="1"/>
</dbReference>
<dbReference type="InterPro" id="IPR054832">
    <property type="entry name" value="transpos_IS91"/>
</dbReference>
<dbReference type="EMBL" id="CP036266">
    <property type="protein sequence ID" value="QDT23627.1"/>
    <property type="molecule type" value="Genomic_DNA"/>
</dbReference>
<accession>A0A517PW74</accession>
<evidence type="ECO:0000313" key="4">
    <source>
        <dbReference type="EMBL" id="QDT23627.1"/>
    </source>
</evidence>
<evidence type="ECO:0000259" key="1">
    <source>
        <dbReference type="Pfam" id="PF04986"/>
    </source>
</evidence>
<evidence type="ECO:0000313" key="5">
    <source>
        <dbReference type="Proteomes" id="UP000320421"/>
    </source>
</evidence>
<sequence>MTRPRWELADVVRQYGAEYLKRYPTSVAQRRVMRALQNCRTAVLGGHVETCRSCDHRQISYNSCRNRHCPKCQGSACAQWMQRRATELLPVPYFHVVFTLPNVLVDLTLANPRLMYGMLFRAASQTLLEVAADPRHLGAEIGFLAVLHTWGQTLMPHPHLHCVVPSGGLAPDRTRWVAGRADFFLPVRVLSRLFRGKFLDLLKQTYVAGKLEFPGRLASVADPQGFKRLLNQSVRTEWVVYARPPFGGPESVLKYLARYTHRVAISNSRLLNVADGQVTFRYKDYAQGSRKRTMTLAATEFLRRFLQHVLPDGLMRIRHYGFLANRFRAEKIALCRGLLEGAGPLSEKRPRAASPVPGESSAICPSCGQAALQRSQELHSRWERLPAPYLVRASLPASELWEVCDTS</sequence>
<feature type="domain" description="Transposase IS801/IS1294" evidence="1">
    <location>
        <begin position="142"/>
        <end position="326"/>
    </location>
</feature>